<accession>A0A3E0EP09</accession>
<evidence type="ECO:0000313" key="3">
    <source>
        <dbReference type="Proteomes" id="UP000257136"/>
    </source>
</evidence>
<dbReference type="RefSeq" id="WP_115812868.1">
    <property type="nucleotide sequence ID" value="NZ_QUNI01000005.1"/>
</dbReference>
<gene>
    <name evidence="2" type="ORF">C8P67_10535</name>
</gene>
<feature type="transmembrane region" description="Helical" evidence="1">
    <location>
        <begin position="6"/>
        <end position="29"/>
    </location>
</feature>
<evidence type="ECO:0000256" key="1">
    <source>
        <dbReference type="SAM" id="Phobius"/>
    </source>
</evidence>
<sequence>MDEIVLKIILFLAVLIPIAFCAWLIYILYSIPKKNGQKFTGIILSSIVGLFFIYIVFSMFFEDKLFSKKDARNLLEKQNIILNDDFEISENKSISGIGDYYHTFILKISEADKTKIMMEIGNNSNSIVDEKSIPEITELTDRHFGQKVIQNYETKDKYVRKTFQPNGKDNAPTYQVVTIKKSKDEIIFEDIDE</sequence>
<dbReference type="AlphaFoldDB" id="A0A3E0EP09"/>
<keyword evidence="1" id="KW-1133">Transmembrane helix</keyword>
<proteinExistence type="predicted"/>
<organism evidence="2 3">
    <name type="scientific">Flavobacterium aquicola</name>
    <dbReference type="NCBI Taxonomy" id="1682742"/>
    <lineage>
        <taxon>Bacteria</taxon>
        <taxon>Pseudomonadati</taxon>
        <taxon>Bacteroidota</taxon>
        <taxon>Flavobacteriia</taxon>
        <taxon>Flavobacteriales</taxon>
        <taxon>Flavobacteriaceae</taxon>
        <taxon>Flavobacterium</taxon>
    </lineage>
</organism>
<reference evidence="2 3" key="1">
    <citation type="submission" date="2018-08" db="EMBL/GenBank/DDBJ databases">
        <title>Genomic Encyclopedia of Archaeal and Bacterial Type Strains, Phase II (KMG-II): from individual species to whole genera.</title>
        <authorList>
            <person name="Goeker M."/>
        </authorList>
    </citation>
    <scope>NUCLEOTIDE SEQUENCE [LARGE SCALE GENOMIC DNA]</scope>
    <source>
        <strain evidence="2 3">DSM 100880</strain>
    </source>
</reference>
<keyword evidence="1" id="KW-0812">Transmembrane</keyword>
<keyword evidence="3" id="KW-1185">Reference proteome</keyword>
<feature type="transmembrane region" description="Helical" evidence="1">
    <location>
        <begin position="41"/>
        <end position="61"/>
    </location>
</feature>
<name>A0A3E0EP09_9FLAO</name>
<evidence type="ECO:0000313" key="2">
    <source>
        <dbReference type="EMBL" id="REG98876.1"/>
    </source>
</evidence>
<dbReference type="OrthoDB" id="709544at2"/>
<dbReference type="EMBL" id="QUNI01000005">
    <property type="protein sequence ID" value="REG98876.1"/>
    <property type="molecule type" value="Genomic_DNA"/>
</dbReference>
<protein>
    <submittedName>
        <fullName evidence="2">Uncharacterized protein</fullName>
    </submittedName>
</protein>
<keyword evidence="1" id="KW-0472">Membrane</keyword>
<comment type="caution">
    <text evidence="2">The sequence shown here is derived from an EMBL/GenBank/DDBJ whole genome shotgun (WGS) entry which is preliminary data.</text>
</comment>
<dbReference type="Proteomes" id="UP000257136">
    <property type="component" value="Unassembled WGS sequence"/>
</dbReference>